<feature type="domain" description="Roc" evidence="12">
    <location>
        <begin position="230"/>
        <end position="404"/>
    </location>
</feature>
<keyword evidence="2" id="KW-0723">Serine/threonine-protein kinase</keyword>
<evidence type="ECO:0000256" key="11">
    <source>
        <dbReference type="ARBA" id="ARBA00048679"/>
    </source>
</evidence>
<keyword evidence="8" id="KW-0067">ATP-binding</keyword>
<evidence type="ECO:0000256" key="2">
    <source>
        <dbReference type="ARBA" id="ARBA00022527"/>
    </source>
</evidence>
<dbReference type="Gene3D" id="3.30.310.200">
    <property type="match status" value="1"/>
</dbReference>
<evidence type="ECO:0000256" key="4">
    <source>
        <dbReference type="ARBA" id="ARBA00022679"/>
    </source>
</evidence>
<evidence type="ECO:0000313" key="16">
    <source>
        <dbReference type="Proteomes" id="UP001183604"/>
    </source>
</evidence>
<name>A0A9X3PN78_9ACTN</name>
<dbReference type="InterPro" id="IPR027417">
    <property type="entry name" value="P-loop_NTPase"/>
</dbReference>
<dbReference type="Pfam" id="PF25497">
    <property type="entry name" value="COR-B"/>
    <property type="match status" value="1"/>
</dbReference>
<evidence type="ECO:0000256" key="9">
    <source>
        <dbReference type="ARBA" id="ARBA00023134"/>
    </source>
</evidence>
<keyword evidence="16" id="KW-1185">Reference proteome</keyword>
<dbReference type="EMBL" id="JAPZVQ010000007">
    <property type="protein sequence ID" value="MDA1386032.1"/>
    <property type="molecule type" value="Genomic_DNA"/>
</dbReference>
<evidence type="ECO:0000256" key="7">
    <source>
        <dbReference type="ARBA" id="ARBA00022777"/>
    </source>
</evidence>
<dbReference type="PANTHER" id="PTHR48051:SF46">
    <property type="entry name" value="LEUCINE RICH REPEAT-CONTAINING DOMAIN PROTEIN"/>
    <property type="match status" value="1"/>
</dbReference>
<reference evidence="13" key="1">
    <citation type="submission" date="2022-12" db="EMBL/GenBank/DDBJ databases">
        <title>Gycomyces niveus sp.nov., a novel actinomycete isolated from soil in Shouguang.</title>
        <authorList>
            <person name="Yang X."/>
        </authorList>
    </citation>
    <scope>NUCLEOTIDE SEQUENCE</scope>
    <source>
        <strain evidence="13">DSM 44724</strain>
    </source>
</reference>
<reference evidence="14 16" key="2">
    <citation type="submission" date="2023-07" db="EMBL/GenBank/DDBJ databases">
        <title>Sequencing the genomes of 1000 actinobacteria strains.</title>
        <authorList>
            <person name="Klenk H.-P."/>
        </authorList>
    </citation>
    <scope>NUCLEOTIDE SEQUENCE [LARGE SCALE GENOMIC DNA]</scope>
    <source>
        <strain evidence="14 16">DSM 44724</strain>
    </source>
</reference>
<keyword evidence="9" id="KW-0342">GTP-binding</keyword>
<dbReference type="SUPFAM" id="SSF52540">
    <property type="entry name" value="P-loop containing nucleoside triphosphate hydrolases"/>
    <property type="match status" value="1"/>
</dbReference>
<evidence type="ECO:0000259" key="12">
    <source>
        <dbReference type="PROSITE" id="PS51424"/>
    </source>
</evidence>
<dbReference type="AlphaFoldDB" id="A0A9X3PN78"/>
<dbReference type="Pfam" id="PF16095">
    <property type="entry name" value="COR-A"/>
    <property type="match status" value="1"/>
</dbReference>
<dbReference type="RefSeq" id="WP_270122497.1">
    <property type="nucleotide sequence ID" value="NZ_BAAAOM010000001.1"/>
</dbReference>
<dbReference type="InterPro" id="IPR055414">
    <property type="entry name" value="LRR_R13L4/SHOC2-like"/>
</dbReference>
<dbReference type="Proteomes" id="UP001183604">
    <property type="component" value="Unassembled WGS sequence"/>
</dbReference>
<dbReference type="InterPro" id="IPR020859">
    <property type="entry name" value="ROC"/>
</dbReference>
<dbReference type="GO" id="GO:0004674">
    <property type="term" value="F:protein serine/threonine kinase activity"/>
    <property type="evidence" value="ECO:0007669"/>
    <property type="project" value="UniProtKB-KW"/>
</dbReference>
<keyword evidence="4" id="KW-0808">Transferase</keyword>
<dbReference type="PANTHER" id="PTHR48051">
    <property type="match status" value="1"/>
</dbReference>
<dbReference type="InterPro" id="IPR057263">
    <property type="entry name" value="COR-B"/>
</dbReference>
<comment type="caution">
    <text evidence="13">The sequence shown here is derived from an EMBL/GenBank/DDBJ whole genome shotgun (WGS) entry which is preliminary data.</text>
</comment>
<evidence type="ECO:0000256" key="1">
    <source>
        <dbReference type="ARBA" id="ARBA00012513"/>
    </source>
</evidence>
<comment type="catalytic activity">
    <reaction evidence="11">
        <text>L-seryl-[protein] + ATP = O-phospho-L-seryl-[protein] + ADP + H(+)</text>
        <dbReference type="Rhea" id="RHEA:17989"/>
        <dbReference type="Rhea" id="RHEA-COMP:9863"/>
        <dbReference type="Rhea" id="RHEA-COMP:11604"/>
        <dbReference type="ChEBI" id="CHEBI:15378"/>
        <dbReference type="ChEBI" id="CHEBI:29999"/>
        <dbReference type="ChEBI" id="CHEBI:30616"/>
        <dbReference type="ChEBI" id="CHEBI:83421"/>
        <dbReference type="ChEBI" id="CHEBI:456216"/>
        <dbReference type="EC" id="2.7.11.1"/>
    </reaction>
</comment>
<dbReference type="InterPro" id="IPR032171">
    <property type="entry name" value="COR-A"/>
</dbReference>
<evidence type="ECO:0000256" key="6">
    <source>
        <dbReference type="ARBA" id="ARBA00022741"/>
    </source>
</evidence>
<dbReference type="Proteomes" id="UP001145799">
    <property type="component" value="Unassembled WGS sequence"/>
</dbReference>
<dbReference type="EMBL" id="JAVDYD010000001">
    <property type="protein sequence ID" value="MDR7340811.1"/>
    <property type="molecule type" value="Genomic_DNA"/>
</dbReference>
<dbReference type="GO" id="GO:0005737">
    <property type="term" value="C:cytoplasm"/>
    <property type="evidence" value="ECO:0007669"/>
    <property type="project" value="TreeGrafter"/>
</dbReference>
<evidence type="ECO:0000313" key="15">
    <source>
        <dbReference type="Proteomes" id="UP001145799"/>
    </source>
</evidence>
<dbReference type="Gene3D" id="1.10.10.10">
    <property type="entry name" value="Winged helix-like DNA-binding domain superfamily/Winged helix DNA-binding domain"/>
    <property type="match status" value="1"/>
</dbReference>
<keyword evidence="7" id="KW-0418">Kinase</keyword>
<dbReference type="InterPro" id="IPR050216">
    <property type="entry name" value="LRR_domain-containing"/>
</dbReference>
<evidence type="ECO:0000256" key="8">
    <source>
        <dbReference type="ARBA" id="ARBA00022840"/>
    </source>
</evidence>
<dbReference type="InterPro" id="IPR036388">
    <property type="entry name" value="WH-like_DNA-bd_sf"/>
</dbReference>
<evidence type="ECO:0000313" key="13">
    <source>
        <dbReference type="EMBL" id="MDA1386032.1"/>
    </source>
</evidence>
<comment type="catalytic activity">
    <reaction evidence="10">
        <text>L-threonyl-[protein] + ATP = O-phospho-L-threonyl-[protein] + ADP + H(+)</text>
        <dbReference type="Rhea" id="RHEA:46608"/>
        <dbReference type="Rhea" id="RHEA-COMP:11060"/>
        <dbReference type="Rhea" id="RHEA-COMP:11605"/>
        <dbReference type="ChEBI" id="CHEBI:15378"/>
        <dbReference type="ChEBI" id="CHEBI:30013"/>
        <dbReference type="ChEBI" id="CHEBI:30616"/>
        <dbReference type="ChEBI" id="CHEBI:61977"/>
        <dbReference type="ChEBI" id="CHEBI:456216"/>
        <dbReference type="EC" id="2.7.11.1"/>
    </reaction>
</comment>
<evidence type="ECO:0000313" key="14">
    <source>
        <dbReference type="EMBL" id="MDR7340811.1"/>
    </source>
</evidence>
<gene>
    <name evidence="14" type="ORF">J2S69_004530</name>
    <name evidence="13" type="ORF">O2L01_13645</name>
</gene>
<dbReference type="EC" id="2.7.11.1" evidence="1"/>
<keyword evidence="5" id="KW-0677">Repeat</keyword>
<dbReference type="Gene3D" id="3.80.10.10">
    <property type="entry name" value="Ribonuclease Inhibitor"/>
    <property type="match status" value="2"/>
</dbReference>
<dbReference type="PROSITE" id="PS51424">
    <property type="entry name" value="ROC"/>
    <property type="match status" value="1"/>
</dbReference>
<dbReference type="InterPro" id="IPR032675">
    <property type="entry name" value="LRR_dom_sf"/>
</dbReference>
<dbReference type="Pfam" id="PF08477">
    <property type="entry name" value="Roc"/>
    <property type="match status" value="1"/>
</dbReference>
<dbReference type="PROSITE" id="PS51450">
    <property type="entry name" value="LRR"/>
    <property type="match status" value="2"/>
</dbReference>
<accession>A0A9X3PN78</accession>
<keyword evidence="3" id="KW-0433">Leucine-rich repeat</keyword>
<evidence type="ECO:0000256" key="10">
    <source>
        <dbReference type="ARBA" id="ARBA00047899"/>
    </source>
</evidence>
<dbReference type="Pfam" id="PF23598">
    <property type="entry name" value="LRR_14"/>
    <property type="match status" value="1"/>
</dbReference>
<dbReference type="SUPFAM" id="SSF52058">
    <property type="entry name" value="L domain-like"/>
    <property type="match status" value="1"/>
</dbReference>
<dbReference type="InterPro" id="IPR001611">
    <property type="entry name" value="Leu-rich_rpt"/>
</dbReference>
<dbReference type="Gene3D" id="1.10.10.2200">
    <property type="match status" value="1"/>
</dbReference>
<sequence>MPLNLRARIDRSGRLNLSNLSLKEVPEEIKDLPEINQVDLSQNSIEVIPDFFSELNFSYINLTMNSIRRIPSKLLSAPNRKMVNLSWNHLEVLPKITEDESSIAWIDLTNNHLRYIPDSISKLRNLRTLSLKKNQISDIPHSIGELTRLNDLDLSSNCLKSLPGSIGALTELLSLDLSRNNLTGIPHEVGKLVSLHSLNLEENPLPPELLAAHYNGLPTLRQLLNLLEVEGTPLREAKLVLVGEGEVGKSTLLAALRGDPFKIGRNSTHGIEVKQLVVETGTNPRDSVSLNAWDFGGQDVYRPTHQLFFTAPAIYLVVWKPRQGPELGFVEYWTSLIRRRTGTGIKIHIVATHGDRQGRYAHFDDTRLRQQYPGIIDGVHHVGSETGRGIDDLKVAIATTAAQFQHLHRKLPASWLRFQAALKESGEPYLEFGEYVERAAEFYLTQDSAESLARVATELGYWCYYPETSGLDDLVVLQPDWLSTAVSLVLDDDETNRRNGLIEHRRLLDVWHNPERPRHLRYKPRVHRVLLRLMEKYEISYRISSEDTSHQPTSLITQLVQEQPASLEAWTEYGWNLKEQVRICEFIDSSGLKVIPEDLINRLIVRMHRFSLGRERHHESVHWRTGLVIDRGLHGRALIQVERDQLIVKVKAAYPQFFLDQITEDIRDYAKNYWPGLEFKNLLPCRSTCKDPNCSRAGQFEIKRLFARAARGRLHTECGHCGEDVPIDHLVTGVSNTSEVAQGLASVVESALQPKFLELIEMMNSQRIQTVAALSVSMKDVASRTEERLQDILRALADESSSGPRLFTAELSDEYPWYRKATHQRVKISLWCEHSRLPVHMLGDKRQGVYEIEIPKGWIVSAAPWIRACTTLLRSALPIGMGIAKLEIAPQRWAELESSLKLTEDTMKSVAELGAQFVEEIDGDPQNLVVDKFAEPSPAQLRLLQQFLRIEDPTFGGLHRVLDRGRYLWVHSQFVGEYDPGLPEL</sequence>
<proteinExistence type="predicted"/>
<evidence type="ECO:0000256" key="3">
    <source>
        <dbReference type="ARBA" id="ARBA00022614"/>
    </source>
</evidence>
<dbReference type="InterPro" id="IPR003591">
    <property type="entry name" value="Leu-rich_rpt_typical-subtyp"/>
</dbReference>
<dbReference type="Gene3D" id="3.30.70.1390">
    <property type="entry name" value="ROC domain from the Parkinson's disease-associated leucine-rich repeat kinase 2"/>
    <property type="match status" value="1"/>
</dbReference>
<dbReference type="SMART" id="SM00369">
    <property type="entry name" value="LRR_TYP"/>
    <property type="match status" value="4"/>
</dbReference>
<protein>
    <recommendedName>
        <fullName evidence="1">non-specific serine/threonine protein kinase</fullName>
        <ecNumber evidence="1">2.7.11.1</ecNumber>
    </recommendedName>
</protein>
<evidence type="ECO:0000256" key="5">
    <source>
        <dbReference type="ARBA" id="ARBA00022737"/>
    </source>
</evidence>
<organism evidence="13 15">
    <name type="scientific">Glycomyces lechevalierae</name>
    <dbReference type="NCBI Taxonomy" id="256034"/>
    <lineage>
        <taxon>Bacteria</taxon>
        <taxon>Bacillati</taxon>
        <taxon>Actinomycetota</taxon>
        <taxon>Actinomycetes</taxon>
        <taxon>Glycomycetales</taxon>
        <taxon>Glycomycetaceae</taxon>
        <taxon>Glycomyces</taxon>
    </lineage>
</organism>
<dbReference type="GO" id="GO:0005524">
    <property type="term" value="F:ATP binding"/>
    <property type="evidence" value="ECO:0007669"/>
    <property type="project" value="UniProtKB-KW"/>
</dbReference>
<keyword evidence="6" id="KW-0547">Nucleotide-binding</keyword>